<evidence type="ECO:0000256" key="1">
    <source>
        <dbReference type="ARBA" id="ARBA00023157"/>
    </source>
</evidence>
<name>A0A5B7KB02_PORTR</name>
<sequence length="73" mass="7820">MSPATFECGPGVLKCASGPCLGLGQVCDGFVDCPLTWDDEDNCRECLSLHLLCTELSSHVCVPSVHSCLVTYR</sequence>
<dbReference type="PROSITE" id="PS01209">
    <property type="entry name" value="LDLRA_1"/>
    <property type="match status" value="1"/>
</dbReference>
<feature type="disulfide bond" evidence="2">
    <location>
        <begin position="15"/>
        <end position="33"/>
    </location>
</feature>
<comment type="caution">
    <text evidence="2">Lacks conserved residue(s) required for the propagation of feature annotation.</text>
</comment>
<accession>A0A5B7KB02</accession>
<dbReference type="Proteomes" id="UP000324222">
    <property type="component" value="Unassembled WGS sequence"/>
</dbReference>
<dbReference type="InterPro" id="IPR036055">
    <property type="entry name" value="LDL_receptor-like_sf"/>
</dbReference>
<comment type="caution">
    <text evidence="3">The sequence shown here is derived from an EMBL/GenBank/DDBJ whole genome shotgun (WGS) entry which is preliminary data.</text>
</comment>
<proteinExistence type="predicted"/>
<dbReference type="AlphaFoldDB" id="A0A5B7KB02"/>
<feature type="disulfide bond" evidence="2">
    <location>
        <begin position="8"/>
        <end position="20"/>
    </location>
</feature>
<dbReference type="CDD" id="cd00112">
    <property type="entry name" value="LDLa"/>
    <property type="match status" value="1"/>
</dbReference>
<evidence type="ECO:0000256" key="2">
    <source>
        <dbReference type="PROSITE-ProRule" id="PRU00124"/>
    </source>
</evidence>
<dbReference type="SMART" id="SM00192">
    <property type="entry name" value="LDLa"/>
    <property type="match status" value="1"/>
</dbReference>
<dbReference type="EMBL" id="VSRR010137941">
    <property type="protein sequence ID" value="MPD03797.1"/>
    <property type="molecule type" value="Genomic_DNA"/>
</dbReference>
<organism evidence="3 4">
    <name type="scientific">Portunus trituberculatus</name>
    <name type="common">Swimming crab</name>
    <name type="synonym">Neptunus trituberculatus</name>
    <dbReference type="NCBI Taxonomy" id="210409"/>
    <lineage>
        <taxon>Eukaryota</taxon>
        <taxon>Metazoa</taxon>
        <taxon>Ecdysozoa</taxon>
        <taxon>Arthropoda</taxon>
        <taxon>Crustacea</taxon>
        <taxon>Multicrustacea</taxon>
        <taxon>Malacostraca</taxon>
        <taxon>Eumalacostraca</taxon>
        <taxon>Eucarida</taxon>
        <taxon>Decapoda</taxon>
        <taxon>Pleocyemata</taxon>
        <taxon>Brachyura</taxon>
        <taxon>Eubrachyura</taxon>
        <taxon>Portunoidea</taxon>
        <taxon>Portunidae</taxon>
        <taxon>Portuninae</taxon>
        <taxon>Portunus</taxon>
    </lineage>
</organism>
<dbReference type="InterPro" id="IPR002172">
    <property type="entry name" value="LDrepeatLR_classA_rpt"/>
</dbReference>
<evidence type="ECO:0000313" key="4">
    <source>
        <dbReference type="Proteomes" id="UP000324222"/>
    </source>
</evidence>
<reference evidence="3 4" key="1">
    <citation type="submission" date="2019-05" db="EMBL/GenBank/DDBJ databases">
        <title>Another draft genome of Portunus trituberculatus and its Hox gene families provides insights of decapod evolution.</title>
        <authorList>
            <person name="Jeong J.-H."/>
            <person name="Song I."/>
            <person name="Kim S."/>
            <person name="Choi T."/>
            <person name="Kim D."/>
            <person name="Ryu S."/>
            <person name="Kim W."/>
        </authorList>
    </citation>
    <scope>NUCLEOTIDE SEQUENCE [LARGE SCALE GENOMIC DNA]</scope>
    <source>
        <tissue evidence="3">Muscle</tissue>
    </source>
</reference>
<dbReference type="SUPFAM" id="SSF57424">
    <property type="entry name" value="LDL receptor-like module"/>
    <property type="match status" value="1"/>
</dbReference>
<dbReference type="Gene3D" id="4.10.400.10">
    <property type="entry name" value="Low-density Lipoprotein Receptor"/>
    <property type="match status" value="1"/>
</dbReference>
<dbReference type="InterPro" id="IPR023415">
    <property type="entry name" value="LDLR_class-A_CS"/>
</dbReference>
<dbReference type="PROSITE" id="PS50068">
    <property type="entry name" value="LDLRA_2"/>
    <property type="match status" value="1"/>
</dbReference>
<keyword evidence="4" id="KW-1185">Reference proteome</keyword>
<gene>
    <name evidence="3" type="ORF">E2C01_099451</name>
</gene>
<keyword evidence="1 2" id="KW-1015">Disulfide bond</keyword>
<dbReference type="Pfam" id="PF00057">
    <property type="entry name" value="Ldl_recept_a"/>
    <property type="match status" value="1"/>
</dbReference>
<protein>
    <submittedName>
        <fullName evidence="3">Uncharacterized protein</fullName>
    </submittedName>
</protein>
<evidence type="ECO:0000313" key="3">
    <source>
        <dbReference type="EMBL" id="MPD03797.1"/>
    </source>
</evidence>